<reference evidence="2" key="1">
    <citation type="submission" date="2021-03" db="EMBL/GenBank/DDBJ databases">
        <title>Chromosome level genome of the anhydrobiotic midge Polypedilum vanderplanki.</title>
        <authorList>
            <person name="Yoshida Y."/>
            <person name="Kikawada T."/>
            <person name="Gusev O."/>
        </authorList>
    </citation>
    <scope>NUCLEOTIDE SEQUENCE</scope>
    <source>
        <strain evidence="2">NIAS01</strain>
        <tissue evidence="2">Whole body or cell culture</tissue>
    </source>
</reference>
<name>A0A9J6BDH1_POLVA</name>
<dbReference type="InterPro" id="IPR001810">
    <property type="entry name" value="F-box_dom"/>
</dbReference>
<feature type="domain" description="F-box" evidence="1">
    <location>
        <begin position="7"/>
        <end position="44"/>
    </location>
</feature>
<comment type="caution">
    <text evidence="2">The sequence shown here is derived from an EMBL/GenBank/DDBJ whole genome shotgun (WGS) entry which is preliminary data.</text>
</comment>
<evidence type="ECO:0000313" key="3">
    <source>
        <dbReference type="Proteomes" id="UP001107558"/>
    </source>
</evidence>
<dbReference type="InterPro" id="IPR032675">
    <property type="entry name" value="LRR_dom_sf"/>
</dbReference>
<evidence type="ECO:0000313" key="2">
    <source>
        <dbReference type="EMBL" id="KAG5667671.1"/>
    </source>
</evidence>
<evidence type="ECO:0000259" key="1">
    <source>
        <dbReference type="Pfam" id="PF00646"/>
    </source>
</evidence>
<dbReference type="Pfam" id="PF00646">
    <property type="entry name" value="F-box"/>
    <property type="match status" value="1"/>
</dbReference>
<dbReference type="Proteomes" id="UP001107558">
    <property type="component" value="Chromosome 4"/>
</dbReference>
<dbReference type="Gene3D" id="3.80.10.10">
    <property type="entry name" value="Ribonuclease Inhibitor"/>
    <property type="match status" value="2"/>
</dbReference>
<proteinExistence type="predicted"/>
<organism evidence="2 3">
    <name type="scientific">Polypedilum vanderplanki</name>
    <name type="common">Sleeping chironomid midge</name>
    <dbReference type="NCBI Taxonomy" id="319348"/>
    <lineage>
        <taxon>Eukaryota</taxon>
        <taxon>Metazoa</taxon>
        <taxon>Ecdysozoa</taxon>
        <taxon>Arthropoda</taxon>
        <taxon>Hexapoda</taxon>
        <taxon>Insecta</taxon>
        <taxon>Pterygota</taxon>
        <taxon>Neoptera</taxon>
        <taxon>Endopterygota</taxon>
        <taxon>Diptera</taxon>
        <taxon>Nematocera</taxon>
        <taxon>Chironomoidea</taxon>
        <taxon>Chironomidae</taxon>
        <taxon>Chironominae</taxon>
        <taxon>Polypedilum</taxon>
        <taxon>Polypedilum</taxon>
    </lineage>
</organism>
<keyword evidence="3" id="KW-1185">Reference proteome</keyword>
<dbReference type="SUPFAM" id="SSF52047">
    <property type="entry name" value="RNI-like"/>
    <property type="match status" value="1"/>
</dbReference>
<dbReference type="OrthoDB" id="5273213at2759"/>
<sequence>MEVSFNILDFPNEILMKIVKFAQNDKNLSQTCKKFYELISKLNEKNVSLCVDYRYLINPAFDIDKFLKSSASISLTIDKHFSSIKNYNEKLEDFMKIYGYKIKNLIIACEISNFTTKLLPLLTNLETLEFHHEEVAFDDSEIQELSVKLRKLKISCIFDLTKLHIFDFEELDINLDYFNQKKNVEILFQKHKNIKKLKVVHNRNFFDFENLLKHLKLESLTIVPFNNQCISNFIRFQRNLKDLIIYSASRKTFNIICENLNDLEKLKIDIFENLYTNDLHKFSSLKKLKVLSIDQSLNSDEFFEFSKNEFENLEELTLSLHMEFSENSFDNFLQNHSKLKSLDLTILELKCLKVITEIIKIFNNLEKLNLNFIEEFVFIQSEIEEFYRQNDKNENLKTLIFRGSKFNINKLILKFIYDFPNLETLNIRGASWSKLNENFMLILKGFPKLKIIENLVITEEIFDTFLIYGKNLEKFQIDINMLENPNEILKDCSIALKGWKTLASITRENEKNFDLSMMIYNNWKKIKTLMDSTKQIKILEIFSLRNHKFCDKIISDEIKNCLQNVTNLTIQKNFSSLQLEAFLKAVPNLEILTFDNMSFLKNSENILQIENERIQSICAILDSRLENEFLELNELLTNIRFSVKSFKILLKNVENFEDQNINEKIENLIIDKQNVTKKIANWNEETKEYSYESVFKIL</sequence>
<dbReference type="AlphaFoldDB" id="A0A9J6BDH1"/>
<dbReference type="EMBL" id="JADBJN010000004">
    <property type="protein sequence ID" value="KAG5667671.1"/>
    <property type="molecule type" value="Genomic_DNA"/>
</dbReference>
<accession>A0A9J6BDH1</accession>
<gene>
    <name evidence="2" type="ORF">PVAND_015643</name>
</gene>
<protein>
    <recommendedName>
        <fullName evidence="1">F-box domain-containing protein</fullName>
    </recommendedName>
</protein>